<dbReference type="SUPFAM" id="SSF56349">
    <property type="entry name" value="DNA breaking-rejoining enzymes"/>
    <property type="match status" value="1"/>
</dbReference>
<dbReference type="EMBL" id="JAIMFO010000005">
    <property type="protein sequence ID" value="MBY4797384.1"/>
    <property type="molecule type" value="Genomic_DNA"/>
</dbReference>
<dbReference type="RefSeq" id="WP_222199108.1">
    <property type="nucleotide sequence ID" value="NZ_JAIMFO010000005.1"/>
</dbReference>
<evidence type="ECO:0000313" key="5">
    <source>
        <dbReference type="EMBL" id="MBY4797384.1"/>
    </source>
</evidence>
<evidence type="ECO:0000256" key="1">
    <source>
        <dbReference type="ARBA" id="ARBA00023125"/>
    </source>
</evidence>
<evidence type="ECO:0000313" key="6">
    <source>
        <dbReference type="Proteomes" id="UP000700908"/>
    </source>
</evidence>
<dbReference type="InterPro" id="IPR004107">
    <property type="entry name" value="Integrase_SAM-like_N"/>
</dbReference>
<dbReference type="Proteomes" id="UP000700908">
    <property type="component" value="Unassembled WGS sequence"/>
</dbReference>
<name>A0ABS7MJ39_9ACTN</name>
<keyword evidence="6" id="KW-1185">Reference proteome</keyword>
<feature type="domain" description="Core-binding (CB)" evidence="4">
    <location>
        <begin position="56"/>
        <end position="137"/>
    </location>
</feature>
<gene>
    <name evidence="5" type="ORF">K6V98_03260</name>
</gene>
<comment type="caution">
    <text evidence="5">The sequence shown here is derived from an EMBL/GenBank/DDBJ whole genome shotgun (WGS) entry which is preliminary data.</text>
</comment>
<dbReference type="Pfam" id="PF14657">
    <property type="entry name" value="Arm-DNA-bind_4"/>
    <property type="match status" value="1"/>
</dbReference>
<reference evidence="5 6" key="1">
    <citation type="submission" date="2021-08" db="EMBL/GenBank/DDBJ databases">
        <title>Collinsella faecalis sp. nov. isolated from swine faeces.</title>
        <authorList>
            <person name="Oh B.S."/>
            <person name="Lee J.H."/>
        </authorList>
    </citation>
    <scope>NUCLEOTIDE SEQUENCE [LARGE SCALE GENOMIC DNA]</scope>
    <source>
        <strain evidence="5 6">AGMB00827</strain>
    </source>
</reference>
<keyword evidence="1 2" id="KW-0238">DNA-binding</keyword>
<dbReference type="InterPro" id="IPR028259">
    <property type="entry name" value="AP2-like_int_N"/>
</dbReference>
<evidence type="ECO:0000256" key="2">
    <source>
        <dbReference type="PROSITE-ProRule" id="PRU01248"/>
    </source>
</evidence>
<dbReference type="InterPro" id="IPR010998">
    <property type="entry name" value="Integrase_recombinase_N"/>
</dbReference>
<accession>A0ABS7MJ39</accession>
<evidence type="ECO:0000256" key="3">
    <source>
        <dbReference type="SAM" id="MobiDB-lite"/>
    </source>
</evidence>
<feature type="region of interest" description="Disordered" evidence="3">
    <location>
        <begin position="154"/>
        <end position="179"/>
    </location>
</feature>
<dbReference type="GO" id="GO:0003677">
    <property type="term" value="F:DNA binding"/>
    <property type="evidence" value="ECO:0007669"/>
    <property type="project" value="UniProtKB-KW"/>
</dbReference>
<dbReference type="PROSITE" id="PS51900">
    <property type="entry name" value="CB"/>
    <property type="match status" value="1"/>
</dbReference>
<dbReference type="InterPro" id="IPR044068">
    <property type="entry name" value="CB"/>
</dbReference>
<dbReference type="InterPro" id="IPR011010">
    <property type="entry name" value="DNA_brk_join_enz"/>
</dbReference>
<feature type="compositionally biased region" description="Basic and acidic residues" evidence="3">
    <location>
        <begin position="160"/>
        <end position="179"/>
    </location>
</feature>
<dbReference type="Pfam" id="PF14659">
    <property type="entry name" value="Phage_int_SAM_3"/>
    <property type="match status" value="1"/>
</dbReference>
<dbReference type="Gene3D" id="1.10.150.130">
    <property type="match status" value="1"/>
</dbReference>
<evidence type="ECO:0000259" key="4">
    <source>
        <dbReference type="PROSITE" id="PS51900"/>
    </source>
</evidence>
<organism evidence="5 6">
    <name type="scientific">Collinsella ureilytica</name>
    <dbReference type="NCBI Taxonomy" id="2869515"/>
    <lineage>
        <taxon>Bacteria</taxon>
        <taxon>Bacillati</taxon>
        <taxon>Actinomycetota</taxon>
        <taxon>Coriobacteriia</taxon>
        <taxon>Coriobacteriales</taxon>
        <taxon>Coriobacteriaceae</taxon>
        <taxon>Collinsella</taxon>
    </lineage>
</organism>
<proteinExistence type="predicted"/>
<protein>
    <submittedName>
        <fullName evidence="5">Arm DNA-binding domain-containing protein</fullName>
    </submittedName>
</protein>
<sequence>MSVSKDPARGTYYVQCWYKDWTGKRCKKTKRGFKTKKAANEWEADFLRQMEGTPNMTLNAFYDLYCKDMEKKLRNTTKLNKANMIESKILPYLGEKKLTEITPLDILSWQNAIQDERTSNGLHYRDSYLRSISNQLSATLNHAVRYYNLPSNPMSTVDRMGSKKTEEMKEANDEREEHR</sequence>